<keyword evidence="4" id="KW-1003">Cell membrane</keyword>
<dbReference type="STRING" id="487685.SAMN04488696_0607"/>
<accession>A0A1I4PEF2</accession>
<evidence type="ECO:0000256" key="7">
    <source>
        <dbReference type="ARBA" id="ARBA00022679"/>
    </source>
</evidence>
<dbReference type="EC" id="2.7.13.3" evidence="3"/>
<dbReference type="CDD" id="cd00082">
    <property type="entry name" value="HisKA"/>
    <property type="match status" value="1"/>
</dbReference>
<comment type="subcellular location">
    <subcellularLocation>
        <location evidence="2">Cell inner membrane</location>
        <topology evidence="2">Multi-pass membrane protein</topology>
    </subcellularLocation>
</comment>
<sequence length="1004" mass="115426">MGMDEAGYRVLFNNEHLVILLIDPDSLDIIEANNAACNFYGSSAEEFTGRKLSHISTLSEKGTKLQIEEAESGIRDKFISRHKLANNEIHDVELSIIPVISEKTTLLCAIVHELSGIRIAEKEMEKWNEQYRKLFNEIPISTMIHDKDTGEIIDANPAAYTSFGFSSLEELQANNIWSDPPYSIAEAQEWIDKAVNEGPQEFEWIHKMANGQRMWLYVRLSPVMINGIQRVMSASVNITGRKEAEHSLQEKTKELEKSHERFIMAVSGSQDGIWDWDLITNEVFLSSRWKEIIGFADHELQNSFSTFEERLHPDDKKRVIDQLEKYLKGELPEYKIEFRLKHKDGNYVWILARGTAQRDENGAPYRLSGSHTDITEQKRSEGTLKQAEEKYRQAYKLLQEVIESPKDVIIFALDRNYRYIAYNMNHQRTMEKLWGARIDIGTNMLDQIKDPEDVEKAKGNFDRVLAGEAFTIIEEYGDSFSERHWYENVYSPLKDEDGKVIGLTLFLTDITERKMSVVELLRKEMQLRTAQSVGSVGSWEFDFNSRKVDASEEARRIYGIEDNEHTVDTIQNIPLPEYREMLKNAMADLLQKNIPYKVEFKIKRPDDGEIRYIHSVAEYFAERNVVIGTIQDITERKIAEERIAEEMMSRRLLIENSSDGIVIHDMDGKVLEANKKYAAMVGYPPDEVPGMHIWEWDAKWTREELLRLIRDYDDKDGFVETKIRQKDGTLIDVEISSSRGVIHGKMLVFSVCRDITERKHAELTLLRAKALAEESNQIKSEFIANMSHELRTPLNSVIGFSQILMEKTYGNLNNKQMKHISNILKSGNHLLELINDILDISKIESGNMEYEPELIDIQEVMNEIISLMDPLIKEKRIGLEVNINLSDPEIIADKMKIRQIIYNLLSNAIKFTPENGKVWFNSRITDGDLRTSVSDTGIGIPMEQQKAIFDPFKQVSSFTTRDHGGTGLGLAIVKYYVEMHSGEIDVESEVGKGSTFTFTIPVRK</sequence>
<dbReference type="PANTHER" id="PTHR43304:SF1">
    <property type="entry name" value="PAC DOMAIN-CONTAINING PROTEIN"/>
    <property type="match status" value="1"/>
</dbReference>
<evidence type="ECO:0000259" key="18">
    <source>
        <dbReference type="PROSITE" id="PS50113"/>
    </source>
</evidence>
<dbReference type="AlphaFoldDB" id="A0A1I4PEF2"/>
<dbReference type="InterPro" id="IPR013656">
    <property type="entry name" value="PAS_4"/>
</dbReference>
<dbReference type="Gene3D" id="3.30.450.20">
    <property type="entry name" value="PAS domain"/>
    <property type="match status" value="6"/>
</dbReference>
<dbReference type="GO" id="GO:0003676">
    <property type="term" value="F:nucleic acid binding"/>
    <property type="evidence" value="ECO:0007669"/>
    <property type="project" value="InterPro"/>
</dbReference>
<evidence type="ECO:0000256" key="15">
    <source>
        <dbReference type="ARBA" id="ARBA00023136"/>
    </source>
</evidence>
<dbReference type="PROSITE" id="PS50112">
    <property type="entry name" value="PAS"/>
    <property type="match status" value="3"/>
</dbReference>
<evidence type="ECO:0000256" key="8">
    <source>
        <dbReference type="ARBA" id="ARBA00022692"/>
    </source>
</evidence>
<dbReference type="CDD" id="cd00130">
    <property type="entry name" value="PAS"/>
    <property type="match status" value="2"/>
</dbReference>
<feature type="domain" description="PAS" evidence="17">
    <location>
        <begin position="4"/>
        <end position="52"/>
    </location>
</feature>
<dbReference type="Proteomes" id="UP000198535">
    <property type="component" value="Unassembled WGS sequence"/>
</dbReference>
<evidence type="ECO:0000256" key="9">
    <source>
        <dbReference type="ARBA" id="ARBA00022737"/>
    </source>
</evidence>
<dbReference type="SMART" id="SM00086">
    <property type="entry name" value="PAC"/>
    <property type="match status" value="5"/>
</dbReference>
<feature type="domain" description="PAC" evidence="18">
    <location>
        <begin position="466"/>
        <end position="522"/>
    </location>
</feature>
<keyword evidence="9" id="KW-0677">Repeat</keyword>
<dbReference type="InterPro" id="IPR003594">
    <property type="entry name" value="HATPase_dom"/>
</dbReference>
<dbReference type="SUPFAM" id="SSF55874">
    <property type="entry name" value="ATPase domain of HSP90 chaperone/DNA topoisomerase II/histidine kinase"/>
    <property type="match status" value="1"/>
</dbReference>
<dbReference type="Gene3D" id="2.10.70.100">
    <property type="match status" value="1"/>
</dbReference>
<gene>
    <name evidence="19" type="ORF">SAMN04488696_0607</name>
</gene>
<keyword evidence="8" id="KW-0812">Transmembrane</keyword>
<dbReference type="InterPro" id="IPR003661">
    <property type="entry name" value="HisK_dim/P_dom"/>
</dbReference>
<dbReference type="InterPro" id="IPR005467">
    <property type="entry name" value="His_kinase_dom"/>
</dbReference>
<dbReference type="InterPro" id="IPR036097">
    <property type="entry name" value="HisK_dim/P_sf"/>
</dbReference>
<dbReference type="PANTHER" id="PTHR43304">
    <property type="entry name" value="PHYTOCHROME-LIKE PROTEIN CPH1"/>
    <property type="match status" value="1"/>
</dbReference>
<evidence type="ECO:0000256" key="14">
    <source>
        <dbReference type="ARBA" id="ARBA00023012"/>
    </source>
</evidence>
<dbReference type="InterPro" id="IPR001610">
    <property type="entry name" value="PAC"/>
</dbReference>
<dbReference type="InterPro" id="IPR004358">
    <property type="entry name" value="Sig_transdc_His_kin-like_C"/>
</dbReference>
<feature type="domain" description="PAC" evidence="18">
    <location>
        <begin position="334"/>
        <end position="386"/>
    </location>
</feature>
<feature type="domain" description="PAS" evidence="17">
    <location>
        <begin position="258"/>
        <end position="330"/>
    </location>
</feature>
<evidence type="ECO:0000256" key="2">
    <source>
        <dbReference type="ARBA" id="ARBA00004429"/>
    </source>
</evidence>
<keyword evidence="7" id="KW-0808">Transferase</keyword>
<feature type="domain" description="PAC" evidence="18">
    <location>
        <begin position="596"/>
        <end position="645"/>
    </location>
</feature>
<evidence type="ECO:0000313" key="19">
    <source>
        <dbReference type="EMBL" id="SFM26141.1"/>
    </source>
</evidence>
<keyword evidence="13" id="KW-1133">Transmembrane helix</keyword>
<dbReference type="SMART" id="SM00387">
    <property type="entry name" value="HATPase_c"/>
    <property type="match status" value="1"/>
</dbReference>
<keyword evidence="10" id="KW-0547">Nucleotide-binding</keyword>
<proteinExistence type="predicted"/>
<organism evidence="19 20">
    <name type="scientific">Methanolobus profundi</name>
    <dbReference type="NCBI Taxonomy" id="487685"/>
    <lineage>
        <taxon>Archaea</taxon>
        <taxon>Methanobacteriati</taxon>
        <taxon>Methanobacteriota</taxon>
        <taxon>Stenosarchaea group</taxon>
        <taxon>Methanomicrobia</taxon>
        <taxon>Methanosarcinales</taxon>
        <taxon>Methanosarcinaceae</taxon>
        <taxon>Methanolobus</taxon>
    </lineage>
</organism>
<evidence type="ECO:0000259" key="16">
    <source>
        <dbReference type="PROSITE" id="PS50109"/>
    </source>
</evidence>
<dbReference type="FunFam" id="3.30.565.10:FF:000023">
    <property type="entry name" value="PAS domain-containing sensor histidine kinase"/>
    <property type="match status" value="1"/>
</dbReference>
<dbReference type="GO" id="GO:0008168">
    <property type="term" value="F:methyltransferase activity"/>
    <property type="evidence" value="ECO:0007669"/>
    <property type="project" value="InterPro"/>
</dbReference>
<dbReference type="SUPFAM" id="SSF55785">
    <property type="entry name" value="PYP-like sensor domain (PAS domain)"/>
    <property type="match status" value="6"/>
</dbReference>
<dbReference type="InterPro" id="IPR036890">
    <property type="entry name" value="HATPase_C_sf"/>
</dbReference>
<keyword evidence="5" id="KW-0997">Cell inner membrane</keyword>
<dbReference type="PROSITE" id="PS50109">
    <property type="entry name" value="HIS_KIN"/>
    <property type="match status" value="1"/>
</dbReference>
<dbReference type="SUPFAM" id="SSF47384">
    <property type="entry name" value="Homodimeric domain of signal transducing histidine kinase"/>
    <property type="match status" value="1"/>
</dbReference>
<comment type="catalytic activity">
    <reaction evidence="1">
        <text>ATP + protein L-histidine = ADP + protein N-phospho-L-histidine.</text>
        <dbReference type="EC" id="2.7.13.3"/>
    </reaction>
</comment>
<dbReference type="GO" id="GO:0005886">
    <property type="term" value="C:plasma membrane"/>
    <property type="evidence" value="ECO:0007669"/>
    <property type="project" value="UniProtKB-SubCell"/>
</dbReference>
<dbReference type="GO" id="GO:0032259">
    <property type="term" value="P:methylation"/>
    <property type="evidence" value="ECO:0007669"/>
    <property type="project" value="InterPro"/>
</dbReference>
<evidence type="ECO:0000256" key="4">
    <source>
        <dbReference type="ARBA" id="ARBA00022475"/>
    </source>
</evidence>
<dbReference type="GO" id="GO:0005524">
    <property type="term" value="F:ATP binding"/>
    <property type="evidence" value="ECO:0007669"/>
    <property type="project" value="UniProtKB-KW"/>
</dbReference>
<dbReference type="PRINTS" id="PR00344">
    <property type="entry name" value="BCTRLSENSOR"/>
</dbReference>
<dbReference type="Pfam" id="PF13426">
    <property type="entry name" value="PAS_9"/>
    <property type="match status" value="3"/>
</dbReference>
<name>A0A1I4PEF2_9EURY</name>
<dbReference type="PROSITE" id="PS50113">
    <property type="entry name" value="PAC"/>
    <property type="match status" value="5"/>
</dbReference>
<dbReference type="InterPro" id="IPR002052">
    <property type="entry name" value="DNA_methylase_N6_adenine_CS"/>
</dbReference>
<evidence type="ECO:0000256" key="13">
    <source>
        <dbReference type="ARBA" id="ARBA00022989"/>
    </source>
</evidence>
<dbReference type="CDD" id="cd16922">
    <property type="entry name" value="HATPase_EvgS-ArcB-TorS-like"/>
    <property type="match status" value="1"/>
</dbReference>
<keyword evidence="15" id="KW-0472">Membrane</keyword>
<dbReference type="PROSITE" id="PS00092">
    <property type="entry name" value="N6_MTASE"/>
    <property type="match status" value="1"/>
</dbReference>
<dbReference type="OrthoDB" id="3369at2157"/>
<evidence type="ECO:0000259" key="17">
    <source>
        <dbReference type="PROSITE" id="PS50112"/>
    </source>
</evidence>
<dbReference type="NCBIfam" id="TIGR00229">
    <property type="entry name" value="sensory_box"/>
    <property type="match status" value="4"/>
</dbReference>
<feature type="domain" description="PAC" evidence="18">
    <location>
        <begin position="200"/>
        <end position="250"/>
    </location>
</feature>
<evidence type="ECO:0000256" key="12">
    <source>
        <dbReference type="ARBA" id="ARBA00022840"/>
    </source>
</evidence>
<feature type="domain" description="PAC" evidence="18">
    <location>
        <begin position="717"/>
        <end position="767"/>
    </location>
</feature>
<evidence type="ECO:0000256" key="1">
    <source>
        <dbReference type="ARBA" id="ARBA00000085"/>
    </source>
</evidence>
<evidence type="ECO:0000256" key="3">
    <source>
        <dbReference type="ARBA" id="ARBA00012438"/>
    </source>
</evidence>
<dbReference type="InterPro" id="IPR035965">
    <property type="entry name" value="PAS-like_dom_sf"/>
</dbReference>
<dbReference type="InterPro" id="IPR000700">
    <property type="entry name" value="PAS-assoc_C"/>
</dbReference>
<keyword evidence="12" id="KW-0067">ATP-binding</keyword>
<dbReference type="InterPro" id="IPR000014">
    <property type="entry name" value="PAS"/>
</dbReference>
<keyword evidence="20" id="KW-1185">Reference proteome</keyword>
<evidence type="ECO:0000256" key="10">
    <source>
        <dbReference type="ARBA" id="ARBA00022741"/>
    </source>
</evidence>
<dbReference type="InterPro" id="IPR013655">
    <property type="entry name" value="PAS_fold_3"/>
</dbReference>
<dbReference type="Pfam" id="PF00512">
    <property type="entry name" value="HisKA"/>
    <property type="match status" value="1"/>
</dbReference>
<protein>
    <recommendedName>
        <fullName evidence="3">histidine kinase</fullName>
        <ecNumber evidence="3">2.7.13.3</ecNumber>
    </recommendedName>
</protein>
<feature type="domain" description="Histidine kinase" evidence="16">
    <location>
        <begin position="785"/>
        <end position="1004"/>
    </location>
</feature>
<dbReference type="Pfam" id="PF08447">
    <property type="entry name" value="PAS_3"/>
    <property type="match status" value="2"/>
</dbReference>
<keyword evidence="11" id="KW-0418">Kinase</keyword>
<dbReference type="SMART" id="SM00388">
    <property type="entry name" value="HisKA"/>
    <property type="match status" value="1"/>
</dbReference>
<dbReference type="FunFam" id="2.10.70.100:FF:000001">
    <property type="entry name" value="Sensory transduction histidine kinase"/>
    <property type="match status" value="1"/>
</dbReference>
<dbReference type="FunFam" id="1.10.287.130:FF:000038">
    <property type="entry name" value="Sensory transduction histidine kinase"/>
    <property type="match status" value="1"/>
</dbReference>
<dbReference type="Pfam" id="PF08448">
    <property type="entry name" value="PAS_4"/>
    <property type="match status" value="1"/>
</dbReference>
<dbReference type="GO" id="GO:0000155">
    <property type="term" value="F:phosphorelay sensor kinase activity"/>
    <property type="evidence" value="ECO:0007669"/>
    <property type="project" value="InterPro"/>
</dbReference>
<evidence type="ECO:0000256" key="11">
    <source>
        <dbReference type="ARBA" id="ARBA00022777"/>
    </source>
</evidence>
<dbReference type="InterPro" id="IPR052162">
    <property type="entry name" value="Sensor_kinase/Photoreceptor"/>
</dbReference>
<evidence type="ECO:0000313" key="20">
    <source>
        <dbReference type="Proteomes" id="UP000198535"/>
    </source>
</evidence>
<reference evidence="20" key="1">
    <citation type="submission" date="2016-10" db="EMBL/GenBank/DDBJ databases">
        <authorList>
            <person name="Varghese N."/>
            <person name="Submissions S."/>
        </authorList>
    </citation>
    <scope>NUCLEOTIDE SEQUENCE [LARGE SCALE GENOMIC DNA]</scope>
    <source>
        <strain evidence="20">Mob M</strain>
    </source>
</reference>
<dbReference type="Gene3D" id="3.30.565.10">
    <property type="entry name" value="Histidine kinase-like ATPase, C-terminal domain"/>
    <property type="match status" value="1"/>
</dbReference>
<evidence type="ECO:0000256" key="6">
    <source>
        <dbReference type="ARBA" id="ARBA00022553"/>
    </source>
</evidence>
<dbReference type="EMBL" id="FOUJ01000001">
    <property type="protein sequence ID" value="SFM26141.1"/>
    <property type="molecule type" value="Genomic_DNA"/>
</dbReference>
<keyword evidence="14" id="KW-0902">Two-component regulatory system</keyword>
<keyword evidence="6" id="KW-0597">Phosphoprotein</keyword>
<evidence type="ECO:0000256" key="5">
    <source>
        <dbReference type="ARBA" id="ARBA00022519"/>
    </source>
</evidence>
<feature type="domain" description="PAS" evidence="17">
    <location>
        <begin position="646"/>
        <end position="690"/>
    </location>
</feature>
<dbReference type="SMART" id="SM00091">
    <property type="entry name" value="PAS"/>
    <property type="match status" value="5"/>
</dbReference>
<dbReference type="Pfam" id="PF02518">
    <property type="entry name" value="HATPase_c"/>
    <property type="match status" value="1"/>
</dbReference>
<dbReference type="Gene3D" id="1.10.287.130">
    <property type="match status" value="1"/>
</dbReference>